<feature type="region of interest" description="Disordered" evidence="8">
    <location>
        <begin position="239"/>
        <end position="278"/>
    </location>
</feature>
<name>A0A316ZHU3_9BASI</name>
<dbReference type="OrthoDB" id="1716531at2759"/>
<dbReference type="Proteomes" id="UP000245946">
    <property type="component" value="Unassembled WGS sequence"/>
</dbReference>
<accession>A0A316ZHU3</accession>
<dbReference type="Pfam" id="PF04511">
    <property type="entry name" value="DER1"/>
    <property type="match status" value="1"/>
</dbReference>
<feature type="transmembrane region" description="Helical" evidence="7">
    <location>
        <begin position="72"/>
        <end position="89"/>
    </location>
</feature>
<dbReference type="GO" id="GO:0006950">
    <property type="term" value="P:response to stress"/>
    <property type="evidence" value="ECO:0007669"/>
    <property type="project" value="UniProtKB-ARBA"/>
</dbReference>
<proteinExistence type="inferred from homology"/>
<sequence length="418" mass="43017">MDEINKIPPVTRSLVGATCLVSLPTMLKLVSPITAFFFGPPGLSFIFDLFFLFRHAQELELNYFHRRTADMAWSLVIMGAVILAANYPLRSSVLHSPLNHALTYLWARANPHGSTSLFGFVTIPAKFLPYAMLALDLLQGGPDALILGATGLVGAHAYFLLHDIMPASNGGRGPRYLPATPAFLKRLLPDSRDPTAPPPATEEHGAVRRTGYGGIAFAPRGRAFGDGGAAAAPATGGQALGSGGSGSSGGGLFGMFRRGGATASTGTSGPSSSGPDREAMLRAAEARLRAQRENSIAGRNAGAARAASQAAASDAARAREARAGRSDLGGRESSTSALRESSSTSTTARRAGAGGSSSFATMARAPDANESASGSGGSVAEERRKAPQPAQEEEERKPPGANSTGGGVFSGTGHRLGD</sequence>
<dbReference type="SUPFAM" id="SSF144091">
    <property type="entry name" value="Rhomboid-like"/>
    <property type="match status" value="1"/>
</dbReference>
<evidence type="ECO:0000256" key="6">
    <source>
        <dbReference type="ARBA" id="ARBA00023136"/>
    </source>
</evidence>
<keyword evidence="6 7" id="KW-0472">Membrane</keyword>
<keyword evidence="3 7" id="KW-0812">Transmembrane</keyword>
<feature type="transmembrane region" description="Helical" evidence="7">
    <location>
        <begin position="33"/>
        <end position="52"/>
    </location>
</feature>
<dbReference type="RefSeq" id="XP_025601609.1">
    <property type="nucleotide sequence ID" value="XM_025738973.1"/>
</dbReference>
<dbReference type="GeneID" id="37266519"/>
<evidence type="ECO:0000256" key="8">
    <source>
        <dbReference type="SAM" id="MobiDB-lite"/>
    </source>
</evidence>
<comment type="subcellular location">
    <subcellularLocation>
        <location evidence="1 7">Endoplasmic reticulum membrane</location>
        <topology evidence="1 7">Multi-pass membrane protein</topology>
    </subcellularLocation>
</comment>
<dbReference type="InterPro" id="IPR035952">
    <property type="entry name" value="Rhomboid-like_sf"/>
</dbReference>
<feature type="compositionally biased region" description="Low complexity" evidence="8">
    <location>
        <begin position="331"/>
        <end position="351"/>
    </location>
</feature>
<feature type="compositionally biased region" description="Gly residues" evidence="8">
    <location>
        <begin position="239"/>
        <end position="253"/>
    </location>
</feature>
<evidence type="ECO:0000256" key="4">
    <source>
        <dbReference type="ARBA" id="ARBA00022824"/>
    </source>
</evidence>
<evidence type="ECO:0000256" key="2">
    <source>
        <dbReference type="ARBA" id="ARBA00008917"/>
    </source>
</evidence>
<evidence type="ECO:0000313" key="9">
    <source>
        <dbReference type="EMBL" id="PWO01331.1"/>
    </source>
</evidence>
<feature type="region of interest" description="Disordered" evidence="8">
    <location>
        <begin position="188"/>
        <end position="208"/>
    </location>
</feature>
<evidence type="ECO:0000256" key="5">
    <source>
        <dbReference type="ARBA" id="ARBA00022989"/>
    </source>
</evidence>
<comment type="function">
    <text evidence="7">May be involved in the degradation of misfolded endoplasmic reticulum (ER) luminal proteins.</text>
</comment>
<protein>
    <recommendedName>
        <fullName evidence="7">Derlin</fullName>
    </recommendedName>
</protein>
<dbReference type="GO" id="GO:0005789">
    <property type="term" value="C:endoplasmic reticulum membrane"/>
    <property type="evidence" value="ECO:0007669"/>
    <property type="project" value="UniProtKB-SubCell"/>
</dbReference>
<dbReference type="PANTHER" id="PTHR11009">
    <property type="entry name" value="DER1-LIKE PROTEIN, DERLIN"/>
    <property type="match status" value="1"/>
</dbReference>
<dbReference type="EMBL" id="KZ819283">
    <property type="protein sequence ID" value="PWO01331.1"/>
    <property type="molecule type" value="Genomic_DNA"/>
</dbReference>
<organism evidence="9 10">
    <name type="scientific">Tilletiopsis washingtonensis</name>
    <dbReference type="NCBI Taxonomy" id="58919"/>
    <lineage>
        <taxon>Eukaryota</taxon>
        <taxon>Fungi</taxon>
        <taxon>Dikarya</taxon>
        <taxon>Basidiomycota</taxon>
        <taxon>Ustilaginomycotina</taxon>
        <taxon>Exobasidiomycetes</taxon>
        <taxon>Entylomatales</taxon>
        <taxon>Entylomatales incertae sedis</taxon>
        <taxon>Tilletiopsis</taxon>
    </lineage>
</organism>
<comment type="caution">
    <text evidence="7">Lacks conserved residue(s) required for the propagation of feature annotation.</text>
</comment>
<reference evidence="9 10" key="1">
    <citation type="journal article" date="2018" name="Mol. Biol. Evol.">
        <title>Broad Genomic Sampling Reveals a Smut Pathogenic Ancestry of the Fungal Clade Ustilaginomycotina.</title>
        <authorList>
            <person name="Kijpornyongpan T."/>
            <person name="Mondo S.J."/>
            <person name="Barry K."/>
            <person name="Sandor L."/>
            <person name="Lee J."/>
            <person name="Lipzen A."/>
            <person name="Pangilinan J."/>
            <person name="LaButti K."/>
            <person name="Hainaut M."/>
            <person name="Henrissat B."/>
            <person name="Grigoriev I.V."/>
            <person name="Spatafora J.W."/>
            <person name="Aime M.C."/>
        </authorList>
    </citation>
    <scope>NUCLEOTIDE SEQUENCE [LARGE SCALE GENOMIC DNA]</scope>
    <source>
        <strain evidence="9 10">MCA 4186</strain>
    </source>
</reference>
<feature type="compositionally biased region" description="Low complexity" evidence="8">
    <location>
        <begin position="254"/>
        <end position="274"/>
    </location>
</feature>
<evidence type="ECO:0000256" key="3">
    <source>
        <dbReference type="ARBA" id="ARBA00022692"/>
    </source>
</evidence>
<comment type="similarity">
    <text evidence="2 7">Belongs to the derlin family.</text>
</comment>
<feature type="region of interest" description="Disordered" evidence="8">
    <location>
        <begin position="308"/>
        <end position="418"/>
    </location>
</feature>
<feature type="compositionally biased region" description="Basic and acidic residues" evidence="8">
    <location>
        <begin position="316"/>
        <end position="330"/>
    </location>
</feature>
<keyword evidence="10" id="KW-1185">Reference proteome</keyword>
<evidence type="ECO:0000256" key="7">
    <source>
        <dbReference type="RuleBase" id="RU363059"/>
    </source>
</evidence>
<dbReference type="InterPro" id="IPR007599">
    <property type="entry name" value="DER1"/>
</dbReference>
<gene>
    <name evidence="9" type="ORF">FA09DRAFT_10679</name>
</gene>
<keyword evidence="5 7" id="KW-1133">Transmembrane helix</keyword>
<evidence type="ECO:0000256" key="1">
    <source>
        <dbReference type="ARBA" id="ARBA00004477"/>
    </source>
</evidence>
<keyword evidence="4 7" id="KW-0256">Endoplasmic reticulum</keyword>
<evidence type="ECO:0000313" key="10">
    <source>
        <dbReference type="Proteomes" id="UP000245946"/>
    </source>
</evidence>
<dbReference type="STRING" id="58919.A0A316ZHU3"/>
<dbReference type="AlphaFoldDB" id="A0A316ZHU3"/>